<evidence type="ECO:0000313" key="2">
    <source>
        <dbReference type="Proteomes" id="UP000092730"/>
    </source>
</evidence>
<protein>
    <submittedName>
        <fullName evidence="1">Uncharacterized protein</fullName>
    </submittedName>
</protein>
<dbReference type="EMBL" id="CP144543">
    <property type="protein sequence ID" value="WVW83159.1"/>
    <property type="molecule type" value="Genomic_DNA"/>
</dbReference>
<reference evidence="1" key="2">
    <citation type="submission" date="2024-02" db="EMBL/GenBank/DDBJ databases">
        <title>Comparative genomics of Cryptococcus and Kwoniella reveals pathogenesis evolution and contrasting modes of karyotype evolution via chromosome fusion or intercentromeric recombination.</title>
        <authorList>
            <person name="Coelho M.A."/>
            <person name="David-Palma M."/>
            <person name="Shea T."/>
            <person name="Bowers K."/>
            <person name="McGinley-Smith S."/>
            <person name="Mohammad A.W."/>
            <person name="Gnirke A."/>
            <person name="Yurkov A.M."/>
            <person name="Nowrousian M."/>
            <person name="Sun S."/>
            <person name="Cuomo C.A."/>
            <person name="Heitman J."/>
        </authorList>
    </citation>
    <scope>NUCLEOTIDE SEQUENCE</scope>
    <source>
        <strain evidence="1">CBS 10118</strain>
    </source>
</reference>
<gene>
    <name evidence="1" type="ORF">I302_105177</name>
</gene>
<dbReference type="GeneID" id="90824402"/>
<dbReference type="AlphaFoldDB" id="A0AAJ8MA18"/>
<sequence>MVTKLGNLYQHAIEFQYSRVKLPGAEPNCKSDSNGHQVSFVSFKTHQGGFQPSDLYNDYVAWWHPELRRINLNRTHSEADPDHWRIKLVLQETKPIPGSSNRGKPDVNAAFPAEWTFQTNECSHAQQSDGNENCDFSLGLLNNSDPYNWGHDSHQGQ</sequence>
<reference evidence="1" key="1">
    <citation type="submission" date="2013-07" db="EMBL/GenBank/DDBJ databases">
        <authorList>
            <consortium name="The Broad Institute Genome Sequencing Platform"/>
            <person name="Cuomo C."/>
            <person name="Litvintseva A."/>
            <person name="Chen Y."/>
            <person name="Heitman J."/>
            <person name="Sun S."/>
            <person name="Springer D."/>
            <person name="Dromer F."/>
            <person name="Young S.K."/>
            <person name="Zeng Q."/>
            <person name="Gargeya S."/>
            <person name="Fitzgerald M."/>
            <person name="Abouelleil A."/>
            <person name="Alvarado L."/>
            <person name="Berlin A.M."/>
            <person name="Chapman S.B."/>
            <person name="Dewar J."/>
            <person name="Goldberg J."/>
            <person name="Griggs A."/>
            <person name="Gujja S."/>
            <person name="Hansen M."/>
            <person name="Howarth C."/>
            <person name="Imamovic A."/>
            <person name="Larimer J."/>
            <person name="McCowan C."/>
            <person name="Murphy C."/>
            <person name="Pearson M."/>
            <person name="Priest M."/>
            <person name="Roberts A."/>
            <person name="Saif S."/>
            <person name="Shea T."/>
            <person name="Sykes S."/>
            <person name="Wortman J."/>
            <person name="Nusbaum C."/>
            <person name="Birren B."/>
        </authorList>
    </citation>
    <scope>NUCLEOTIDE SEQUENCE</scope>
    <source>
        <strain evidence="1">CBS 10118</strain>
    </source>
</reference>
<proteinExistence type="predicted"/>
<accession>A0AAJ8MA18</accession>
<dbReference type="KEGG" id="kbi:90824402"/>
<name>A0AAJ8MA18_9TREE</name>
<evidence type="ECO:0000313" key="1">
    <source>
        <dbReference type="EMBL" id="WVW83159.1"/>
    </source>
</evidence>
<keyword evidence="2" id="KW-1185">Reference proteome</keyword>
<dbReference type="Proteomes" id="UP000092730">
    <property type="component" value="Chromosome 3"/>
</dbReference>
<dbReference type="RefSeq" id="XP_065726103.1">
    <property type="nucleotide sequence ID" value="XM_065870031.1"/>
</dbReference>
<organism evidence="1 2">
    <name type="scientific">Kwoniella bestiolae CBS 10118</name>
    <dbReference type="NCBI Taxonomy" id="1296100"/>
    <lineage>
        <taxon>Eukaryota</taxon>
        <taxon>Fungi</taxon>
        <taxon>Dikarya</taxon>
        <taxon>Basidiomycota</taxon>
        <taxon>Agaricomycotina</taxon>
        <taxon>Tremellomycetes</taxon>
        <taxon>Tremellales</taxon>
        <taxon>Cryptococcaceae</taxon>
        <taxon>Kwoniella</taxon>
    </lineage>
</organism>